<name>A2BXW1_PROM5</name>
<dbReference type="RefSeq" id="WP_011820719.1">
    <property type="nucleotide sequence ID" value="NC_008817.1"/>
</dbReference>
<dbReference type="KEGG" id="pmc:P9515_14151"/>
<protein>
    <recommendedName>
        <fullName evidence="3">Methyltransferase</fullName>
    </recommendedName>
</protein>
<dbReference type="EMBL" id="CP000552">
    <property type="protein sequence ID" value="ABM72622.1"/>
    <property type="molecule type" value="Genomic_DNA"/>
</dbReference>
<dbReference type="Proteomes" id="UP000001589">
    <property type="component" value="Chromosome"/>
</dbReference>
<dbReference type="AlphaFoldDB" id="A2BXW1"/>
<evidence type="ECO:0000313" key="2">
    <source>
        <dbReference type="Proteomes" id="UP000001589"/>
    </source>
</evidence>
<organism evidence="1 2">
    <name type="scientific">Prochlorococcus marinus (strain MIT 9515)</name>
    <dbReference type="NCBI Taxonomy" id="167542"/>
    <lineage>
        <taxon>Bacteria</taxon>
        <taxon>Bacillati</taxon>
        <taxon>Cyanobacteriota</taxon>
        <taxon>Cyanophyceae</taxon>
        <taxon>Synechococcales</taxon>
        <taxon>Prochlorococcaceae</taxon>
        <taxon>Prochlorococcus</taxon>
    </lineage>
</organism>
<dbReference type="GeneID" id="60201582"/>
<reference evidence="1 2" key="1">
    <citation type="journal article" date="2007" name="PLoS Genet.">
        <title>Patterns and implications of gene gain and loss in the evolution of Prochlorococcus.</title>
        <authorList>
            <person name="Kettler G.C."/>
            <person name="Martiny A.C."/>
            <person name="Huang K."/>
            <person name="Zucker J."/>
            <person name="Coleman M.L."/>
            <person name="Rodrigue S."/>
            <person name="Chen F."/>
            <person name="Lapidus A."/>
            <person name="Ferriera S."/>
            <person name="Johnson J."/>
            <person name="Steglich C."/>
            <person name="Church G.M."/>
            <person name="Richardson P."/>
            <person name="Chisholm S.W."/>
        </authorList>
    </citation>
    <scope>NUCLEOTIDE SEQUENCE [LARGE SCALE GENOMIC DNA]</scope>
    <source>
        <strain evidence="1 2">MIT 9515</strain>
    </source>
</reference>
<evidence type="ECO:0008006" key="3">
    <source>
        <dbReference type="Google" id="ProtNLM"/>
    </source>
</evidence>
<dbReference type="HOGENOM" id="CLU_2438382_0_0_3"/>
<evidence type="ECO:0000313" key="1">
    <source>
        <dbReference type="EMBL" id="ABM72622.1"/>
    </source>
</evidence>
<accession>A2BXW1</accession>
<gene>
    <name evidence="1" type="ordered locus">P9515_14151</name>
</gene>
<proteinExistence type="predicted"/>
<sequence>MKIFIREKFPNFYQFLCFIWKQKIKPKLWLVFNKPKGTLVYVGLNKGDSFAAIHYKFKIAIGYEANPDLYKKLVKKFKQKKHKDFQLCSI</sequence>